<evidence type="ECO:0000256" key="3">
    <source>
        <dbReference type="SAM" id="Coils"/>
    </source>
</evidence>
<dbReference type="SMART" id="SM00267">
    <property type="entry name" value="GGDEF"/>
    <property type="match status" value="1"/>
</dbReference>
<accession>A0A1H9FNB5</accession>
<dbReference type="InterPro" id="IPR043128">
    <property type="entry name" value="Rev_trsase/Diguanyl_cyclase"/>
</dbReference>
<comment type="cofactor">
    <cofactor evidence="1">
        <name>Mg(2+)</name>
        <dbReference type="ChEBI" id="CHEBI:18420"/>
    </cofactor>
</comment>
<feature type="domain" description="GGDEF" evidence="4">
    <location>
        <begin position="203"/>
        <end position="337"/>
    </location>
</feature>
<name>A0A1H9FNB5_9GAMM</name>
<dbReference type="GO" id="GO:1902201">
    <property type="term" value="P:negative regulation of bacterial-type flagellum-dependent cell motility"/>
    <property type="evidence" value="ECO:0007669"/>
    <property type="project" value="TreeGrafter"/>
</dbReference>
<evidence type="ECO:0000259" key="4">
    <source>
        <dbReference type="PROSITE" id="PS50887"/>
    </source>
</evidence>
<dbReference type="InterPro" id="IPR000160">
    <property type="entry name" value="GGDEF_dom"/>
</dbReference>
<dbReference type="PANTHER" id="PTHR45138:SF2">
    <property type="entry name" value="DIGUANYLATE CYCLASE VDCA"/>
    <property type="match status" value="1"/>
</dbReference>
<dbReference type="Proteomes" id="UP000198749">
    <property type="component" value="Unassembled WGS sequence"/>
</dbReference>
<dbReference type="NCBIfam" id="TIGR00254">
    <property type="entry name" value="GGDEF"/>
    <property type="match status" value="1"/>
</dbReference>
<evidence type="ECO:0000256" key="2">
    <source>
        <dbReference type="ARBA" id="ARBA00012528"/>
    </source>
</evidence>
<organism evidence="5 6">
    <name type="scientific">Amphritea atlantica</name>
    <dbReference type="NCBI Taxonomy" id="355243"/>
    <lineage>
        <taxon>Bacteria</taxon>
        <taxon>Pseudomonadati</taxon>
        <taxon>Pseudomonadota</taxon>
        <taxon>Gammaproteobacteria</taxon>
        <taxon>Oceanospirillales</taxon>
        <taxon>Oceanospirillaceae</taxon>
        <taxon>Amphritea</taxon>
    </lineage>
</organism>
<dbReference type="GO" id="GO:0043709">
    <property type="term" value="P:cell adhesion involved in single-species biofilm formation"/>
    <property type="evidence" value="ECO:0007669"/>
    <property type="project" value="TreeGrafter"/>
</dbReference>
<protein>
    <recommendedName>
        <fullName evidence="2">diguanylate cyclase</fullName>
        <ecNumber evidence="2">2.7.7.65</ecNumber>
    </recommendedName>
</protein>
<sequence>MKFADNPQQATEYLRQAIPLMVKSSTPPTPLNYALWYAYVSGAIPALNQQMDKMLEIYGCCPNRISELLFRDFLIKDEADNAATFQQALLSVMGDLESSASSTVQDTEAYNEVLQESLAALKDRNDDEGLETIIQNLTINTETISESTRQFQKKIDEAQAEISKLKKELHESRQEATVDPLTGLYNRRVFDTEISQLAALPHPDVSLIMVDIDFFKKFNDTYGHQMGDKVLQYVARLIKEECSEPLLPVRFGGEEFSMLLPGIKEPDACKLAEKVRKKVAAIRIKQKKSGEIISSVTASFGVARLAADETPENLIARADAALYRAKEAGRNNVQLAN</sequence>
<dbReference type="CDD" id="cd01949">
    <property type="entry name" value="GGDEF"/>
    <property type="match status" value="1"/>
</dbReference>
<reference evidence="6" key="1">
    <citation type="submission" date="2016-10" db="EMBL/GenBank/DDBJ databases">
        <authorList>
            <person name="Varghese N."/>
            <person name="Submissions S."/>
        </authorList>
    </citation>
    <scope>NUCLEOTIDE SEQUENCE [LARGE SCALE GENOMIC DNA]</scope>
    <source>
        <strain evidence="6">DSM 18887</strain>
    </source>
</reference>
<dbReference type="AlphaFoldDB" id="A0A1H9FNB5"/>
<dbReference type="SUPFAM" id="SSF55073">
    <property type="entry name" value="Nucleotide cyclase"/>
    <property type="match status" value="1"/>
</dbReference>
<gene>
    <name evidence="5" type="ORF">SAMN03080615_01327</name>
</gene>
<dbReference type="EMBL" id="FOGB01000003">
    <property type="protein sequence ID" value="SEQ38838.1"/>
    <property type="molecule type" value="Genomic_DNA"/>
</dbReference>
<evidence type="ECO:0000256" key="1">
    <source>
        <dbReference type="ARBA" id="ARBA00001946"/>
    </source>
</evidence>
<dbReference type="GO" id="GO:0052621">
    <property type="term" value="F:diguanylate cyclase activity"/>
    <property type="evidence" value="ECO:0007669"/>
    <property type="project" value="UniProtKB-EC"/>
</dbReference>
<dbReference type="Pfam" id="PF00990">
    <property type="entry name" value="GGDEF"/>
    <property type="match status" value="1"/>
</dbReference>
<dbReference type="PANTHER" id="PTHR45138">
    <property type="entry name" value="REGULATORY COMPONENTS OF SENSORY TRANSDUCTION SYSTEM"/>
    <property type="match status" value="1"/>
</dbReference>
<feature type="coiled-coil region" evidence="3">
    <location>
        <begin position="148"/>
        <end position="175"/>
    </location>
</feature>
<dbReference type="STRING" id="355243.SAMN03080615_01327"/>
<evidence type="ECO:0000313" key="6">
    <source>
        <dbReference type="Proteomes" id="UP000198749"/>
    </source>
</evidence>
<keyword evidence="6" id="KW-1185">Reference proteome</keyword>
<dbReference type="PROSITE" id="PS50887">
    <property type="entry name" value="GGDEF"/>
    <property type="match status" value="1"/>
</dbReference>
<keyword evidence="3" id="KW-0175">Coiled coil</keyword>
<dbReference type="Gene3D" id="3.30.70.270">
    <property type="match status" value="1"/>
</dbReference>
<dbReference type="InterPro" id="IPR050469">
    <property type="entry name" value="Diguanylate_Cyclase"/>
</dbReference>
<dbReference type="RefSeq" id="WP_091355651.1">
    <property type="nucleotide sequence ID" value="NZ_AP025284.1"/>
</dbReference>
<dbReference type="GO" id="GO:0005886">
    <property type="term" value="C:plasma membrane"/>
    <property type="evidence" value="ECO:0007669"/>
    <property type="project" value="TreeGrafter"/>
</dbReference>
<evidence type="ECO:0000313" key="5">
    <source>
        <dbReference type="EMBL" id="SEQ38838.1"/>
    </source>
</evidence>
<dbReference type="FunFam" id="3.30.70.270:FF:000001">
    <property type="entry name" value="Diguanylate cyclase domain protein"/>
    <property type="match status" value="1"/>
</dbReference>
<dbReference type="OrthoDB" id="9812260at2"/>
<dbReference type="EC" id="2.7.7.65" evidence="2"/>
<dbReference type="InterPro" id="IPR029787">
    <property type="entry name" value="Nucleotide_cyclase"/>
</dbReference>
<proteinExistence type="predicted"/>